<reference evidence="13 14" key="1">
    <citation type="submission" date="2022-02" db="EMBL/GenBank/DDBJ databases">
        <title>The genome sequence of Shewanella sp. 3B26.</title>
        <authorList>
            <person name="Du J."/>
        </authorList>
    </citation>
    <scope>NUCLEOTIDE SEQUENCE [LARGE SCALE GENOMIC DNA]</scope>
    <source>
        <strain evidence="13 14">3B26</strain>
    </source>
</reference>
<evidence type="ECO:0000313" key="14">
    <source>
        <dbReference type="Proteomes" id="UP001297581"/>
    </source>
</evidence>
<sequence length="608" mass="65804">MNAISQNLGNAYRAQLPSLGQSLCEVLTFFGLERIYGVGGDFVANLINALDPSISVLPSSNEMHAGFSACAQAELTGLGACLTTYTVGSLPCVSAAALARTEGLPVIFLSGAPGEGEIHGQALHHMVYPACGWHTDVNAALNAFKALGIRAERLQGQRHQGQPNVAAARFFELVCDAVQTRQPVYIEVPRDLVNMPTQTLRLPSSLQALSAYTRLGLEGAELIASDITERLIRARAPLLYLGERLRMNPALLTRVLAFCQRLGLPYATSWFAKGMVDESHPLCLGAYNGVFSACRGQEYIDQHADYVLELATAIYDSDTNNAFASGTHTIDMHPNKTLLKGTARSELDLLAVIEELERAKLPVRNLALAELLPPTEHAEESSPVEARLSYANLADTINYFQRSAGQDLILVPEVGNALFAAFALEARSSDLGRSFLANPWYAAMGTSLPYARAIADELAVKNSRQPILLITGDGGFNFQCNELINLQKQRANLIILYMRNNLFHLGKAGDAPIYHCNDENFSPASLIAAYGGHYHQCDSRDRLVDVLHTCCLGGLHLIEIPTATSNDSLSPIAVKLNTYIGFKNGAPDAVAAWYSLCGKTQVTVEGEL</sequence>
<dbReference type="Gene3D" id="3.40.50.1220">
    <property type="entry name" value="TPP-binding domain"/>
    <property type="match status" value="1"/>
</dbReference>
<evidence type="ECO:0000259" key="10">
    <source>
        <dbReference type="Pfam" id="PF00205"/>
    </source>
</evidence>
<dbReference type="Proteomes" id="UP001297581">
    <property type="component" value="Unassembled WGS sequence"/>
</dbReference>
<dbReference type="RefSeq" id="WP_240589957.1">
    <property type="nucleotide sequence ID" value="NZ_JAKUDL010000001.1"/>
</dbReference>
<comment type="cofactor">
    <cofactor evidence="2">
        <name>thiamine diphosphate</name>
        <dbReference type="ChEBI" id="CHEBI:58937"/>
    </cofactor>
</comment>
<evidence type="ECO:0000256" key="9">
    <source>
        <dbReference type="RuleBase" id="RU362132"/>
    </source>
</evidence>
<keyword evidence="5" id="KW-0210">Decarboxylase</keyword>
<dbReference type="GO" id="GO:0004737">
    <property type="term" value="F:pyruvate decarboxylase activity"/>
    <property type="evidence" value="ECO:0007669"/>
    <property type="project" value="TreeGrafter"/>
</dbReference>
<evidence type="ECO:0000256" key="1">
    <source>
        <dbReference type="ARBA" id="ARBA00001920"/>
    </source>
</evidence>
<evidence type="ECO:0000259" key="11">
    <source>
        <dbReference type="Pfam" id="PF02775"/>
    </source>
</evidence>
<dbReference type="InterPro" id="IPR029061">
    <property type="entry name" value="THDP-binding"/>
</dbReference>
<protein>
    <submittedName>
        <fullName evidence="13">Thiamine pyrophosphate-dependent enzyme</fullName>
    </submittedName>
</protein>
<comment type="caution">
    <text evidence="13">The sequence shown here is derived from an EMBL/GenBank/DDBJ whole genome shotgun (WGS) entry which is preliminary data.</text>
</comment>
<evidence type="ECO:0000256" key="2">
    <source>
        <dbReference type="ARBA" id="ARBA00001964"/>
    </source>
</evidence>
<dbReference type="CDD" id="cd00568">
    <property type="entry name" value="TPP_enzymes"/>
    <property type="match status" value="1"/>
</dbReference>
<evidence type="ECO:0000259" key="12">
    <source>
        <dbReference type="Pfam" id="PF02776"/>
    </source>
</evidence>
<keyword evidence="8" id="KW-0456">Lyase</keyword>
<dbReference type="InterPro" id="IPR029035">
    <property type="entry name" value="DHS-like_NAD/FAD-binding_dom"/>
</dbReference>
<keyword evidence="14" id="KW-1185">Reference proteome</keyword>
<evidence type="ECO:0000256" key="7">
    <source>
        <dbReference type="ARBA" id="ARBA00023052"/>
    </source>
</evidence>
<evidence type="ECO:0000313" key="13">
    <source>
        <dbReference type="EMBL" id="MCH4293425.1"/>
    </source>
</evidence>
<comment type="cofactor">
    <cofactor evidence="1">
        <name>a metal cation</name>
        <dbReference type="ChEBI" id="CHEBI:25213"/>
    </cofactor>
</comment>
<dbReference type="Pfam" id="PF02776">
    <property type="entry name" value="TPP_enzyme_N"/>
    <property type="match status" value="1"/>
</dbReference>
<feature type="domain" description="Thiamine pyrophosphate enzyme N-terminal TPP-binding" evidence="12">
    <location>
        <begin position="19"/>
        <end position="124"/>
    </location>
</feature>
<dbReference type="InterPro" id="IPR012110">
    <property type="entry name" value="PDC/IPDC-like"/>
</dbReference>
<feature type="domain" description="Thiamine pyrophosphate enzyme TPP-binding" evidence="11">
    <location>
        <begin position="430"/>
        <end position="558"/>
    </location>
</feature>
<keyword evidence="7 9" id="KW-0786">Thiamine pyrophosphate</keyword>
<dbReference type="InterPro" id="IPR011766">
    <property type="entry name" value="TPP_enzyme_TPP-bd"/>
</dbReference>
<name>A0AAJ1BER3_9GAMM</name>
<comment type="similarity">
    <text evidence="3 9">Belongs to the TPP enzyme family.</text>
</comment>
<dbReference type="Pfam" id="PF00205">
    <property type="entry name" value="TPP_enzyme_M"/>
    <property type="match status" value="1"/>
</dbReference>
<dbReference type="Gene3D" id="3.40.50.970">
    <property type="match status" value="2"/>
</dbReference>
<dbReference type="GO" id="GO:0005829">
    <property type="term" value="C:cytosol"/>
    <property type="evidence" value="ECO:0007669"/>
    <property type="project" value="TreeGrafter"/>
</dbReference>
<dbReference type="GO" id="GO:0000949">
    <property type="term" value="P:aromatic amino acid family catabolic process to alcohol via Ehrlich pathway"/>
    <property type="evidence" value="ECO:0007669"/>
    <property type="project" value="TreeGrafter"/>
</dbReference>
<proteinExistence type="inferred from homology"/>
<dbReference type="AlphaFoldDB" id="A0AAJ1BER3"/>
<dbReference type="Pfam" id="PF02775">
    <property type="entry name" value="TPP_enzyme_C"/>
    <property type="match status" value="1"/>
</dbReference>
<evidence type="ECO:0000256" key="5">
    <source>
        <dbReference type="ARBA" id="ARBA00022793"/>
    </source>
</evidence>
<evidence type="ECO:0000256" key="6">
    <source>
        <dbReference type="ARBA" id="ARBA00022842"/>
    </source>
</evidence>
<dbReference type="PANTHER" id="PTHR43452">
    <property type="entry name" value="PYRUVATE DECARBOXYLASE"/>
    <property type="match status" value="1"/>
</dbReference>
<dbReference type="SUPFAM" id="SSF52518">
    <property type="entry name" value="Thiamin diphosphate-binding fold (THDP-binding)"/>
    <property type="match status" value="2"/>
</dbReference>
<dbReference type="InterPro" id="IPR012000">
    <property type="entry name" value="Thiamin_PyroP_enz_cen_dom"/>
</dbReference>
<dbReference type="EMBL" id="JAKUDL010000001">
    <property type="protein sequence ID" value="MCH4293425.1"/>
    <property type="molecule type" value="Genomic_DNA"/>
</dbReference>
<feature type="domain" description="Thiamine pyrophosphate enzyme central" evidence="10">
    <location>
        <begin position="226"/>
        <end position="351"/>
    </location>
</feature>
<evidence type="ECO:0000256" key="8">
    <source>
        <dbReference type="ARBA" id="ARBA00023239"/>
    </source>
</evidence>
<dbReference type="SUPFAM" id="SSF52467">
    <property type="entry name" value="DHS-like NAD/FAD-binding domain"/>
    <property type="match status" value="1"/>
</dbReference>
<dbReference type="GO" id="GO:0030976">
    <property type="term" value="F:thiamine pyrophosphate binding"/>
    <property type="evidence" value="ECO:0007669"/>
    <property type="project" value="InterPro"/>
</dbReference>
<keyword evidence="6" id="KW-0460">Magnesium</keyword>
<gene>
    <name evidence="13" type="ORF">MJ923_03790</name>
</gene>
<keyword evidence="4" id="KW-0479">Metal-binding</keyword>
<evidence type="ECO:0000256" key="3">
    <source>
        <dbReference type="ARBA" id="ARBA00007812"/>
    </source>
</evidence>
<dbReference type="PANTHER" id="PTHR43452:SF30">
    <property type="entry name" value="PYRUVATE DECARBOXYLASE ISOZYME 1-RELATED"/>
    <property type="match status" value="1"/>
</dbReference>
<dbReference type="GO" id="GO:0000287">
    <property type="term" value="F:magnesium ion binding"/>
    <property type="evidence" value="ECO:0007669"/>
    <property type="project" value="InterPro"/>
</dbReference>
<organism evidence="13 14">
    <name type="scientific">Shewanella zhuhaiensis</name>
    <dbReference type="NCBI Taxonomy" id="2919576"/>
    <lineage>
        <taxon>Bacteria</taxon>
        <taxon>Pseudomonadati</taxon>
        <taxon>Pseudomonadota</taxon>
        <taxon>Gammaproteobacteria</taxon>
        <taxon>Alteromonadales</taxon>
        <taxon>Shewanellaceae</taxon>
        <taxon>Shewanella</taxon>
    </lineage>
</organism>
<dbReference type="InterPro" id="IPR012001">
    <property type="entry name" value="Thiamin_PyroP_enz_TPP-bd_dom"/>
</dbReference>
<evidence type="ECO:0000256" key="4">
    <source>
        <dbReference type="ARBA" id="ARBA00022723"/>
    </source>
</evidence>
<accession>A0AAJ1BER3</accession>